<dbReference type="AlphaFoldDB" id="A0A267MQR9"/>
<dbReference type="RefSeq" id="WP_095130159.1">
    <property type="nucleotide sequence ID" value="NZ_NIBG01000001.1"/>
</dbReference>
<evidence type="ECO:0000256" key="1">
    <source>
        <dbReference type="SAM" id="MobiDB-lite"/>
    </source>
</evidence>
<reference evidence="2 3" key="1">
    <citation type="submission" date="2017-06" db="EMBL/GenBank/DDBJ databases">
        <title>Draft genome sequence of anaerobic fermentative bacterium Anaeromicrobium sediminis DY2726D isolated from West Pacific Ocean sediments.</title>
        <authorList>
            <person name="Zeng X."/>
        </authorList>
    </citation>
    <scope>NUCLEOTIDE SEQUENCE [LARGE SCALE GENOMIC DNA]</scope>
    <source>
        <strain evidence="2 3">DY2726D</strain>
    </source>
</reference>
<feature type="compositionally biased region" description="Polar residues" evidence="1">
    <location>
        <begin position="30"/>
        <end position="40"/>
    </location>
</feature>
<name>A0A267MQR9_9FIRM</name>
<protein>
    <submittedName>
        <fullName evidence="2">Uncharacterized protein</fullName>
    </submittedName>
</protein>
<proteinExistence type="predicted"/>
<accession>A0A267MQR9</accession>
<dbReference type="EMBL" id="NIBG01000001">
    <property type="protein sequence ID" value="PAB61080.1"/>
    <property type="molecule type" value="Genomic_DNA"/>
</dbReference>
<comment type="caution">
    <text evidence="2">The sequence shown here is derived from an EMBL/GenBank/DDBJ whole genome shotgun (WGS) entry which is preliminary data.</text>
</comment>
<evidence type="ECO:0000313" key="2">
    <source>
        <dbReference type="EMBL" id="PAB61080.1"/>
    </source>
</evidence>
<organism evidence="2 3">
    <name type="scientific">Anaeromicrobium sediminis</name>
    <dbReference type="NCBI Taxonomy" id="1478221"/>
    <lineage>
        <taxon>Bacteria</taxon>
        <taxon>Bacillati</taxon>
        <taxon>Bacillota</taxon>
        <taxon>Clostridia</taxon>
        <taxon>Peptostreptococcales</taxon>
        <taxon>Thermotaleaceae</taxon>
        <taxon>Anaeromicrobium</taxon>
    </lineage>
</organism>
<feature type="region of interest" description="Disordered" evidence="1">
    <location>
        <begin position="1"/>
        <end position="64"/>
    </location>
</feature>
<feature type="compositionally biased region" description="Basic and acidic residues" evidence="1">
    <location>
        <begin position="9"/>
        <end position="20"/>
    </location>
</feature>
<evidence type="ECO:0000313" key="3">
    <source>
        <dbReference type="Proteomes" id="UP000216024"/>
    </source>
</evidence>
<sequence length="64" mass="7550">MNSKIHNQKQQDNHENEKDTNSLAFKYDLSNRSNQLNPTNPEFKGRNTFDGSKIYLDNKKHKDI</sequence>
<dbReference type="Proteomes" id="UP000216024">
    <property type="component" value="Unassembled WGS sequence"/>
</dbReference>
<gene>
    <name evidence="2" type="ORF">CCE28_01235</name>
</gene>
<keyword evidence="3" id="KW-1185">Reference proteome</keyword>